<comment type="caution">
    <text evidence="4">The sequence shown here is derived from an EMBL/GenBank/DDBJ whole genome shotgun (WGS) entry which is preliminary data.</text>
</comment>
<feature type="chain" id="PRO_5024363675" evidence="2">
    <location>
        <begin position="25"/>
        <end position="280"/>
    </location>
</feature>
<evidence type="ECO:0000256" key="1">
    <source>
        <dbReference type="SAM" id="MobiDB-lite"/>
    </source>
</evidence>
<feature type="domain" description="DUF4097" evidence="3">
    <location>
        <begin position="139"/>
        <end position="250"/>
    </location>
</feature>
<dbReference type="Pfam" id="PF13349">
    <property type="entry name" value="DUF4097"/>
    <property type="match status" value="1"/>
</dbReference>
<protein>
    <submittedName>
        <fullName evidence="4">DUF4097 domain-containing protein</fullName>
    </submittedName>
</protein>
<evidence type="ECO:0000313" key="4">
    <source>
        <dbReference type="EMBL" id="TLV03044.1"/>
    </source>
</evidence>
<gene>
    <name evidence="4" type="ORF">FEN17_05385</name>
</gene>
<feature type="signal peptide" evidence="2">
    <location>
        <begin position="1"/>
        <end position="24"/>
    </location>
</feature>
<dbReference type="InterPro" id="IPR025164">
    <property type="entry name" value="Toastrack_DUF4097"/>
</dbReference>
<reference evidence="4 5" key="1">
    <citation type="submission" date="2019-05" db="EMBL/GenBank/DDBJ databases">
        <authorList>
            <person name="Qu J.-H."/>
        </authorList>
    </citation>
    <scope>NUCLEOTIDE SEQUENCE [LARGE SCALE GENOMIC DNA]</scope>
    <source>
        <strain evidence="4 5">T17</strain>
    </source>
</reference>
<name>A0A5R9L389_9BACT</name>
<dbReference type="Proteomes" id="UP000306402">
    <property type="component" value="Unassembled WGS sequence"/>
</dbReference>
<feature type="compositionally biased region" description="Basic and acidic residues" evidence="1">
    <location>
        <begin position="73"/>
        <end position="83"/>
    </location>
</feature>
<dbReference type="RefSeq" id="WP_138364251.1">
    <property type="nucleotide sequence ID" value="NZ_VCEJ01000002.1"/>
</dbReference>
<keyword evidence="2" id="KW-0732">Signal</keyword>
<proteinExistence type="predicted"/>
<keyword evidence="5" id="KW-1185">Reference proteome</keyword>
<dbReference type="EMBL" id="VCEJ01000002">
    <property type="protein sequence ID" value="TLV03044.1"/>
    <property type="molecule type" value="Genomic_DNA"/>
</dbReference>
<feature type="region of interest" description="Disordered" evidence="1">
    <location>
        <begin position="70"/>
        <end position="89"/>
    </location>
</feature>
<sequence>MKTKPILSLAILVALTFAQIPAWAQTESKETLTIPLTDPAKPGTLNVGLITGSIHITGYAGNQVIIDAVAPQKSEEKKDRPNDSEASGMKRITPRNAALDITVTEQNNTVKINSRVPNNMTNLNIKVPQKFMLKVSTINDGDIVVENVDGELEVKNVNGDIRLTNVSGSAVANTINGLLKVVFKSVNTTSPMAFSTLNGNVDVTLPATAKFDVKIKSDRGEIYSDFDVDVDKSAPQATRSTKDGMYKVSIEDWVKGKVNGGGGEIMMKNMNGNIYVRKAK</sequence>
<evidence type="ECO:0000313" key="5">
    <source>
        <dbReference type="Proteomes" id="UP000306402"/>
    </source>
</evidence>
<evidence type="ECO:0000256" key="2">
    <source>
        <dbReference type="SAM" id="SignalP"/>
    </source>
</evidence>
<evidence type="ECO:0000259" key="3">
    <source>
        <dbReference type="Pfam" id="PF13349"/>
    </source>
</evidence>
<accession>A0A5R9L389</accession>
<dbReference type="AlphaFoldDB" id="A0A5R9L389"/>
<organism evidence="4 5">
    <name type="scientific">Dyadobacter luticola</name>
    <dbReference type="NCBI Taxonomy" id="1979387"/>
    <lineage>
        <taxon>Bacteria</taxon>
        <taxon>Pseudomonadati</taxon>
        <taxon>Bacteroidota</taxon>
        <taxon>Cytophagia</taxon>
        <taxon>Cytophagales</taxon>
        <taxon>Spirosomataceae</taxon>
        <taxon>Dyadobacter</taxon>
    </lineage>
</organism>
<dbReference type="OrthoDB" id="787698at2"/>